<feature type="signal peptide" evidence="5">
    <location>
        <begin position="1"/>
        <end position="17"/>
    </location>
</feature>
<dbReference type="SMART" id="SM00708">
    <property type="entry name" value="PhBP"/>
    <property type="match status" value="1"/>
</dbReference>
<reference evidence="7" key="1">
    <citation type="submission" date="2025-08" db="UniProtKB">
        <authorList>
            <consortium name="RefSeq"/>
        </authorList>
    </citation>
    <scope>IDENTIFICATION</scope>
</reference>
<evidence type="ECO:0000256" key="3">
    <source>
        <dbReference type="ARBA" id="ARBA00022525"/>
    </source>
</evidence>
<protein>
    <submittedName>
        <fullName evidence="7">Uncharacterized protein LOC100741849</fullName>
    </submittedName>
</protein>
<evidence type="ECO:0000256" key="1">
    <source>
        <dbReference type="ARBA" id="ARBA00004613"/>
    </source>
</evidence>
<comment type="similarity">
    <text evidence="2">Belongs to the PBP/GOBP family.</text>
</comment>
<dbReference type="GeneID" id="100741849"/>
<dbReference type="GO" id="GO:0005615">
    <property type="term" value="C:extracellular space"/>
    <property type="evidence" value="ECO:0007669"/>
    <property type="project" value="TreeGrafter"/>
</dbReference>
<dbReference type="RefSeq" id="XP_003487416.2">
    <property type="nucleotide sequence ID" value="XM_003487368.4"/>
</dbReference>
<feature type="chain" id="PRO_5027832979" evidence="5">
    <location>
        <begin position="18"/>
        <end position="133"/>
    </location>
</feature>
<dbReference type="PANTHER" id="PTHR11857">
    <property type="entry name" value="ODORANT BINDING PROTEIN-RELATED"/>
    <property type="match status" value="1"/>
</dbReference>
<evidence type="ECO:0000313" key="6">
    <source>
        <dbReference type="Proteomes" id="UP000515180"/>
    </source>
</evidence>
<organism evidence="6 7">
    <name type="scientific">Bombus impatiens</name>
    <name type="common">Bumblebee</name>
    <dbReference type="NCBI Taxonomy" id="132113"/>
    <lineage>
        <taxon>Eukaryota</taxon>
        <taxon>Metazoa</taxon>
        <taxon>Ecdysozoa</taxon>
        <taxon>Arthropoda</taxon>
        <taxon>Hexapoda</taxon>
        <taxon>Insecta</taxon>
        <taxon>Pterygota</taxon>
        <taxon>Neoptera</taxon>
        <taxon>Endopterygota</taxon>
        <taxon>Hymenoptera</taxon>
        <taxon>Apocrita</taxon>
        <taxon>Aculeata</taxon>
        <taxon>Apoidea</taxon>
        <taxon>Anthophila</taxon>
        <taxon>Apidae</taxon>
        <taxon>Bombus</taxon>
        <taxon>Pyrobombus</taxon>
    </lineage>
</organism>
<dbReference type="CDD" id="cd23992">
    <property type="entry name" value="PBP_GOBP"/>
    <property type="match status" value="1"/>
</dbReference>
<evidence type="ECO:0000313" key="7">
    <source>
        <dbReference type="RefSeq" id="XP_003487416.2"/>
    </source>
</evidence>
<gene>
    <name evidence="7" type="primary">LOC100741849</name>
</gene>
<evidence type="ECO:0000256" key="2">
    <source>
        <dbReference type="ARBA" id="ARBA00008098"/>
    </source>
</evidence>
<accession>A0A6P3DSD2</accession>
<keyword evidence="6" id="KW-1185">Reference proteome</keyword>
<dbReference type="InterPro" id="IPR036728">
    <property type="entry name" value="PBP_GOBP_sf"/>
</dbReference>
<dbReference type="OrthoDB" id="7665616at2759"/>
<dbReference type="Gene3D" id="1.10.238.20">
    <property type="entry name" value="Pheromone/general odorant binding protein domain"/>
    <property type="match status" value="1"/>
</dbReference>
<dbReference type="OMA" id="FRASCIT"/>
<keyword evidence="4 5" id="KW-0732">Signal</keyword>
<proteinExistence type="inferred from homology"/>
<keyword evidence="3" id="KW-0964">Secreted</keyword>
<dbReference type="Pfam" id="PF01395">
    <property type="entry name" value="PBP_GOBP"/>
    <property type="match status" value="1"/>
</dbReference>
<evidence type="ECO:0000256" key="4">
    <source>
        <dbReference type="ARBA" id="ARBA00022729"/>
    </source>
</evidence>
<name>A0A6P3DSD2_BOMIM</name>
<comment type="subcellular location">
    <subcellularLocation>
        <location evidence="1">Secreted</location>
    </subcellularLocation>
</comment>
<dbReference type="PANTHER" id="PTHR11857:SF43">
    <property type="entry name" value="GEO07291P1-RELATED"/>
    <property type="match status" value="1"/>
</dbReference>
<evidence type="ECO:0000256" key="5">
    <source>
        <dbReference type="SAM" id="SignalP"/>
    </source>
</evidence>
<dbReference type="GO" id="GO:0005549">
    <property type="term" value="F:odorant binding"/>
    <property type="evidence" value="ECO:0007669"/>
    <property type="project" value="InterPro"/>
</dbReference>
<dbReference type="GO" id="GO:0007608">
    <property type="term" value="P:sensory perception of smell"/>
    <property type="evidence" value="ECO:0007669"/>
    <property type="project" value="TreeGrafter"/>
</dbReference>
<dbReference type="InterPro" id="IPR006170">
    <property type="entry name" value="PBP/GOBP"/>
</dbReference>
<dbReference type="Proteomes" id="UP000515180">
    <property type="component" value="Unplaced"/>
</dbReference>
<dbReference type="KEGG" id="bim:100741849"/>
<sequence>MKILAIVFAFCFVGTLAFSNSIKAKVERFRASCITETSIDPKLIQGAKEGIISKADERLGCYTYCMLRKKGIVEENGRLWVNIAKRQLITYGADALMADEMVDKCKNIAGGNECKQASNLIQCFLEIRSLYIF</sequence>
<dbReference type="AlphaFoldDB" id="A0A6P3DSD2"/>
<dbReference type="SUPFAM" id="SSF47565">
    <property type="entry name" value="Insect pheromone/odorant-binding proteins"/>
    <property type="match status" value="1"/>
</dbReference>